<protein>
    <submittedName>
        <fullName evidence="1">Uncharacterized protein</fullName>
    </submittedName>
</protein>
<feature type="non-terminal residue" evidence="1">
    <location>
        <position position="1"/>
    </location>
</feature>
<reference evidence="1" key="1">
    <citation type="submission" date="2023-10" db="EMBL/GenBank/DDBJ databases">
        <title>Genome assembly of Pristionchus species.</title>
        <authorList>
            <person name="Yoshida K."/>
            <person name="Sommer R.J."/>
        </authorList>
    </citation>
    <scope>NUCLEOTIDE SEQUENCE</scope>
    <source>
        <strain evidence="1">RS0144</strain>
    </source>
</reference>
<name>A0AAV5T7C7_9BILA</name>
<dbReference type="EMBL" id="BTSX01000003">
    <property type="protein sequence ID" value="GMS91456.1"/>
    <property type="molecule type" value="Genomic_DNA"/>
</dbReference>
<evidence type="ECO:0000313" key="1">
    <source>
        <dbReference type="EMBL" id="GMS91456.1"/>
    </source>
</evidence>
<dbReference type="Proteomes" id="UP001432027">
    <property type="component" value="Unassembled WGS sequence"/>
</dbReference>
<accession>A0AAV5T7C7</accession>
<dbReference type="AlphaFoldDB" id="A0AAV5T7C7"/>
<evidence type="ECO:0000313" key="2">
    <source>
        <dbReference type="Proteomes" id="UP001432027"/>
    </source>
</evidence>
<proteinExistence type="predicted"/>
<organism evidence="1 2">
    <name type="scientific">Pristionchus entomophagus</name>
    <dbReference type="NCBI Taxonomy" id="358040"/>
    <lineage>
        <taxon>Eukaryota</taxon>
        <taxon>Metazoa</taxon>
        <taxon>Ecdysozoa</taxon>
        <taxon>Nematoda</taxon>
        <taxon>Chromadorea</taxon>
        <taxon>Rhabditida</taxon>
        <taxon>Rhabditina</taxon>
        <taxon>Diplogasteromorpha</taxon>
        <taxon>Diplogasteroidea</taxon>
        <taxon>Neodiplogasteridae</taxon>
        <taxon>Pristionchus</taxon>
    </lineage>
</organism>
<sequence>TTLRRFYSHLKKHHNSTLKEKRIFLRCSCGCRSLHSTSDRAQSQQRLRFLSVHSPQTTKRLLNVFCARHFPLHYVDIMTNSSHITNLL</sequence>
<gene>
    <name evidence="1" type="ORF">PENTCL1PPCAC_13631</name>
</gene>
<keyword evidence="2" id="KW-1185">Reference proteome</keyword>
<comment type="caution">
    <text evidence="1">The sequence shown here is derived from an EMBL/GenBank/DDBJ whole genome shotgun (WGS) entry which is preliminary data.</text>
</comment>